<gene>
    <name evidence="2" type="ORF">GCM10009808_09360</name>
</gene>
<reference evidence="2 3" key="1">
    <citation type="journal article" date="2019" name="Int. J. Syst. Evol. Microbiol.">
        <title>The Global Catalogue of Microorganisms (GCM) 10K type strain sequencing project: providing services to taxonomists for standard genome sequencing and annotation.</title>
        <authorList>
            <consortium name="The Broad Institute Genomics Platform"/>
            <consortium name="The Broad Institute Genome Sequencing Center for Infectious Disease"/>
            <person name="Wu L."/>
            <person name="Ma J."/>
        </authorList>
    </citation>
    <scope>NUCLEOTIDE SEQUENCE [LARGE SCALE GENOMIC DNA]</scope>
    <source>
        <strain evidence="2 3">JCM 15577</strain>
    </source>
</reference>
<evidence type="ECO:0000313" key="2">
    <source>
        <dbReference type="EMBL" id="GAA1694394.1"/>
    </source>
</evidence>
<comment type="caution">
    <text evidence="2">The sequence shown here is derived from an EMBL/GenBank/DDBJ whole genome shotgun (WGS) entry which is preliminary data.</text>
</comment>
<dbReference type="Proteomes" id="UP001501690">
    <property type="component" value="Unassembled WGS sequence"/>
</dbReference>
<organism evidence="2 3">
    <name type="scientific">Microbacterium sediminicola</name>
    <dbReference type="NCBI Taxonomy" id="415210"/>
    <lineage>
        <taxon>Bacteria</taxon>
        <taxon>Bacillati</taxon>
        <taxon>Actinomycetota</taxon>
        <taxon>Actinomycetes</taxon>
        <taxon>Micrococcales</taxon>
        <taxon>Microbacteriaceae</taxon>
        <taxon>Microbacterium</taxon>
    </lineage>
</organism>
<feature type="domain" description="AbiEi antitoxin N-terminal" evidence="1">
    <location>
        <begin position="9"/>
        <end position="55"/>
    </location>
</feature>
<dbReference type="EMBL" id="BAAAPL010000001">
    <property type="protein sequence ID" value="GAA1694394.1"/>
    <property type="molecule type" value="Genomic_DNA"/>
</dbReference>
<dbReference type="InterPro" id="IPR025159">
    <property type="entry name" value="AbiEi_N"/>
</dbReference>
<accession>A0ABN2HWE3</accession>
<proteinExistence type="predicted"/>
<sequence length="338" mass="36995">MDEEPPRDAIEAVLQARGDILTTSHLMQSGLSGRAIARAVATGELHVLGRGTYVLETVWAELYGEARHRLEVVAASMRMFGSSFAFSHVSAAVLWGLPLFRHPARAVHLAGVGSDGVAHGRFRGIARHDVDLDARDRAEVAHVPCTNLERTVYDVIRTTRLETAVTVADAALRLAGADPTHGGYQADRAEAWRLGLWRRIARHPGARGIRQARVVAGFADGRAQLPGESVSRLYLRELGFDAPRLQVPVPTRAGTTYYVDFGLDDVHAWGEFDGVGKYTDPGMLAGRSGREVLLAEKEREDWIRATTGRPVVRWGMPQLSSPQALRTRLAESGIHPPR</sequence>
<name>A0ABN2HWE3_9MICO</name>
<evidence type="ECO:0000313" key="3">
    <source>
        <dbReference type="Proteomes" id="UP001501690"/>
    </source>
</evidence>
<keyword evidence="3" id="KW-1185">Reference proteome</keyword>
<evidence type="ECO:0000259" key="1">
    <source>
        <dbReference type="Pfam" id="PF13338"/>
    </source>
</evidence>
<dbReference type="RefSeq" id="WP_344069927.1">
    <property type="nucleotide sequence ID" value="NZ_BAAAPL010000001.1"/>
</dbReference>
<protein>
    <recommendedName>
        <fullName evidence="1">AbiEi antitoxin N-terminal domain-containing protein</fullName>
    </recommendedName>
</protein>
<dbReference type="Pfam" id="PF13338">
    <property type="entry name" value="AbiEi_4"/>
    <property type="match status" value="1"/>
</dbReference>